<dbReference type="Pfam" id="PF13715">
    <property type="entry name" value="CarbopepD_reg_2"/>
    <property type="match status" value="1"/>
</dbReference>
<name>A0A1H4FRE7_9BACT</name>
<gene>
    <name evidence="2" type="ORF">SAMN05660909_04597</name>
</gene>
<feature type="signal peptide" evidence="1">
    <location>
        <begin position="1"/>
        <end position="20"/>
    </location>
</feature>
<keyword evidence="1" id="KW-0732">Signal</keyword>
<protein>
    <submittedName>
        <fullName evidence="2">CarboxypepD_reg-like domain-containing protein</fullName>
    </submittedName>
</protein>
<dbReference type="RefSeq" id="WP_089764575.1">
    <property type="nucleotide sequence ID" value="NZ_BKAT01000047.1"/>
</dbReference>
<dbReference type="Proteomes" id="UP000199656">
    <property type="component" value="Unassembled WGS sequence"/>
</dbReference>
<dbReference type="OrthoDB" id="714262at2"/>
<keyword evidence="3" id="KW-1185">Reference proteome</keyword>
<proteinExistence type="predicted"/>
<feature type="chain" id="PRO_5011479350" evidence="1">
    <location>
        <begin position="21"/>
        <end position="235"/>
    </location>
</feature>
<reference evidence="3" key="1">
    <citation type="submission" date="2016-10" db="EMBL/GenBank/DDBJ databases">
        <authorList>
            <person name="Varghese N."/>
            <person name="Submissions S."/>
        </authorList>
    </citation>
    <scope>NUCLEOTIDE SEQUENCE [LARGE SCALE GENOMIC DNA]</scope>
    <source>
        <strain evidence="3">DSM 23920</strain>
    </source>
</reference>
<organism evidence="2 3">
    <name type="scientific">Chitinophaga terrae</name>
    <name type="common">ex Kim and Jung 2007</name>
    <dbReference type="NCBI Taxonomy" id="408074"/>
    <lineage>
        <taxon>Bacteria</taxon>
        <taxon>Pseudomonadati</taxon>
        <taxon>Bacteroidota</taxon>
        <taxon>Chitinophagia</taxon>
        <taxon>Chitinophagales</taxon>
        <taxon>Chitinophagaceae</taxon>
        <taxon>Chitinophaga</taxon>
    </lineage>
</organism>
<evidence type="ECO:0000313" key="3">
    <source>
        <dbReference type="Proteomes" id="UP000199656"/>
    </source>
</evidence>
<accession>A0A1H4FRE7</accession>
<evidence type="ECO:0000256" key="1">
    <source>
        <dbReference type="SAM" id="SignalP"/>
    </source>
</evidence>
<dbReference type="EMBL" id="FNRL01000027">
    <property type="protein sequence ID" value="SEA99390.1"/>
    <property type="molecule type" value="Genomic_DNA"/>
</dbReference>
<dbReference type="STRING" id="408074.SAMN05660909_04597"/>
<dbReference type="AlphaFoldDB" id="A0A1H4FRE7"/>
<dbReference type="InterPro" id="IPR008969">
    <property type="entry name" value="CarboxyPept-like_regulatory"/>
</dbReference>
<dbReference type="SUPFAM" id="SSF49464">
    <property type="entry name" value="Carboxypeptidase regulatory domain-like"/>
    <property type="match status" value="1"/>
</dbReference>
<evidence type="ECO:0000313" key="2">
    <source>
        <dbReference type="EMBL" id="SEA99390.1"/>
    </source>
</evidence>
<sequence length="235" mass="27273">MLLRIIIFILLAVTSLSVNAQSKLTGTVRSEDSIPLNNITILNKENGQSVVSNDDGTFSLSAQKGDTVLFKALGYTPLLYIVKKERTDITIWLKRSPIELNTINIIKYNYHKDSLKFREEYAREFAFRRPRWNEVVPMMGLGFTVNINQLYKAVSFKKNKRKEKFKKILIAKEKENSVQRVFTPELVTKLTGLQGDSLNQFMIKYEPTYEFIKDASTYDVWLYITQNYKQFSKGL</sequence>